<evidence type="ECO:0000256" key="2">
    <source>
        <dbReference type="SAM" id="MobiDB-lite"/>
    </source>
</evidence>
<feature type="compositionally biased region" description="Basic and acidic residues" evidence="2">
    <location>
        <begin position="177"/>
        <end position="194"/>
    </location>
</feature>
<dbReference type="Pfam" id="PF10537">
    <property type="entry name" value="WAC_Acf1_DNA_bd"/>
    <property type="match status" value="1"/>
</dbReference>
<evidence type="ECO:0000313" key="5">
    <source>
        <dbReference type="Proteomes" id="UP001623349"/>
    </source>
</evidence>
<proteinExistence type="predicted"/>
<feature type="region of interest" description="Disordered" evidence="2">
    <location>
        <begin position="174"/>
        <end position="241"/>
    </location>
</feature>
<keyword evidence="1" id="KW-0539">Nucleus</keyword>
<organism evidence="4 5">
    <name type="scientific">Apodemus speciosus</name>
    <name type="common">Large Japanese field mouse</name>
    <dbReference type="NCBI Taxonomy" id="105296"/>
    <lineage>
        <taxon>Eukaryota</taxon>
        <taxon>Metazoa</taxon>
        <taxon>Chordata</taxon>
        <taxon>Craniata</taxon>
        <taxon>Vertebrata</taxon>
        <taxon>Euteleostomi</taxon>
        <taxon>Mammalia</taxon>
        <taxon>Eutheria</taxon>
        <taxon>Euarchontoglires</taxon>
        <taxon>Glires</taxon>
        <taxon>Rodentia</taxon>
        <taxon>Myomorpha</taxon>
        <taxon>Muroidea</taxon>
        <taxon>Muridae</taxon>
        <taxon>Murinae</taxon>
        <taxon>Apodemus</taxon>
    </lineage>
</organism>
<dbReference type="PANTHER" id="PTHR46802:SF1">
    <property type="entry name" value="TYROSINE-PROTEIN KINASE BAZ1B"/>
    <property type="match status" value="1"/>
</dbReference>
<dbReference type="Proteomes" id="UP001623349">
    <property type="component" value="Unassembled WGS sequence"/>
</dbReference>
<feature type="domain" description="WAC" evidence="3">
    <location>
        <begin position="49"/>
        <end position="155"/>
    </location>
</feature>
<evidence type="ECO:0000256" key="1">
    <source>
        <dbReference type="PROSITE-ProRule" id="PRU00475"/>
    </source>
</evidence>
<reference evidence="4 5" key="1">
    <citation type="submission" date="2024-08" db="EMBL/GenBank/DDBJ databases">
        <title>The draft genome of Apodemus speciosus.</title>
        <authorList>
            <person name="Nabeshima K."/>
            <person name="Suzuki S."/>
            <person name="Onuma M."/>
        </authorList>
    </citation>
    <scope>NUCLEOTIDE SEQUENCE [LARGE SCALE GENOMIC DNA]</scope>
    <source>
        <strain evidence="4">IB14-021</strain>
    </source>
</reference>
<evidence type="ECO:0000259" key="3">
    <source>
        <dbReference type="PROSITE" id="PS51136"/>
    </source>
</evidence>
<evidence type="ECO:0000313" key="4">
    <source>
        <dbReference type="EMBL" id="GAB1290273.1"/>
    </source>
</evidence>
<comment type="caution">
    <text evidence="4">The sequence shown here is derived from an EMBL/GenBank/DDBJ whole genome shotgun (WGS) entry which is preliminary data.</text>
</comment>
<dbReference type="InterPro" id="IPR047174">
    <property type="entry name" value="BAZ1B"/>
</dbReference>
<protein>
    <submittedName>
        <fullName evidence="4">Tyrosine-protein kinase BAZ1B</fullName>
    </submittedName>
</protein>
<feature type="compositionally biased region" description="Basic and acidic residues" evidence="2">
    <location>
        <begin position="202"/>
        <end position="224"/>
    </location>
</feature>
<comment type="subcellular location">
    <subcellularLocation>
        <location evidence="1">Nucleus</location>
    </subcellularLocation>
</comment>
<dbReference type="InterPro" id="IPR013136">
    <property type="entry name" value="WSTF_Acf1_Cbp146"/>
</dbReference>
<keyword evidence="4" id="KW-0808">Transferase</keyword>
<dbReference type="EMBL" id="BAAFST010000005">
    <property type="protein sequence ID" value="GAB1290273.1"/>
    <property type="molecule type" value="Genomic_DNA"/>
</dbReference>
<gene>
    <name evidence="4" type="ORF">APTSU1_000550300</name>
</gene>
<dbReference type="GO" id="GO:0016301">
    <property type="term" value="F:kinase activity"/>
    <property type="evidence" value="ECO:0007669"/>
    <property type="project" value="UniProtKB-KW"/>
</dbReference>
<keyword evidence="4" id="KW-0418">Kinase</keyword>
<sequence length="339" mass="38928">MAPLLGRKPFPLVKPLPGEEPLFTIPHTQEAFRTREISFGPSLSQSPRVTEDDLELLIFLPLPPREYEARLERYSERIWTCKSTGSSQLTHKEAWEEEQEVAELLKEEFPSWYEKLVLEMVHHNTASLEKLVDSAWLEIMTKYAVGEECDFEVGKEKMLKVKIMKIHPLEKVDEEAAEKKSDGACDSPSSDKENSSQVAQDLQKKEAGGKEDEGRRESINDRARRSPRKLPTSLKKGERKWAPPKFLPHKYDVKLQSEDKIISNVPADSLIRTERPPNKEILRYFIRHNALRAGTGENAPWVVEDELVKKYSLPSKFSDFLLDPYKIPLSPAMPAPIWL</sequence>
<name>A0ABQ0ETN4_APOSI</name>
<dbReference type="PROSITE" id="PS51136">
    <property type="entry name" value="WAC"/>
    <property type="match status" value="1"/>
</dbReference>
<keyword evidence="5" id="KW-1185">Reference proteome</keyword>
<accession>A0ABQ0ETN4</accession>
<dbReference type="PANTHER" id="PTHR46802">
    <property type="entry name" value="TYROSINE-PROTEIN KINASE BAZ1B"/>
    <property type="match status" value="1"/>
</dbReference>